<dbReference type="Pfam" id="PF01544">
    <property type="entry name" value="CorA"/>
    <property type="match status" value="1"/>
</dbReference>
<evidence type="ECO:0000256" key="6">
    <source>
        <dbReference type="ARBA" id="ARBA00022519"/>
    </source>
</evidence>
<dbReference type="EMBL" id="BAABFC010000007">
    <property type="protein sequence ID" value="GAA4495819.1"/>
    <property type="molecule type" value="Genomic_DNA"/>
</dbReference>
<feature type="transmembrane region" description="Helical" evidence="13">
    <location>
        <begin position="289"/>
        <end position="309"/>
    </location>
</feature>
<evidence type="ECO:0000256" key="11">
    <source>
        <dbReference type="ARBA" id="ARBA00023136"/>
    </source>
</evidence>
<protein>
    <recommendedName>
        <fullName evidence="3 13">Magnesium transport protein CorA</fullName>
    </recommendedName>
</protein>
<dbReference type="InterPro" id="IPR045861">
    <property type="entry name" value="CorA_cytoplasmic_dom"/>
</dbReference>
<proteinExistence type="inferred from homology"/>
<dbReference type="InterPro" id="IPR045863">
    <property type="entry name" value="CorA_TM1_TM2"/>
</dbReference>
<comment type="catalytic activity">
    <reaction evidence="12">
        <text>Mg(2+)(in) = Mg(2+)(out)</text>
        <dbReference type="Rhea" id="RHEA:29827"/>
        <dbReference type="ChEBI" id="CHEBI:18420"/>
    </reaction>
</comment>
<evidence type="ECO:0000256" key="1">
    <source>
        <dbReference type="ARBA" id="ARBA00004429"/>
    </source>
</evidence>
<dbReference type="NCBIfam" id="TIGR00383">
    <property type="entry name" value="corA"/>
    <property type="match status" value="1"/>
</dbReference>
<accession>A0ABP8Q0Z9</accession>
<evidence type="ECO:0000256" key="12">
    <source>
        <dbReference type="ARBA" id="ARBA00034269"/>
    </source>
</evidence>
<evidence type="ECO:0000256" key="8">
    <source>
        <dbReference type="ARBA" id="ARBA00022842"/>
    </source>
</evidence>
<keyword evidence="11 13" id="KW-0472">Membrane</keyword>
<evidence type="ECO:0000256" key="3">
    <source>
        <dbReference type="ARBA" id="ARBA00019439"/>
    </source>
</evidence>
<evidence type="ECO:0000256" key="4">
    <source>
        <dbReference type="ARBA" id="ARBA00022448"/>
    </source>
</evidence>
<comment type="subcellular location">
    <subcellularLocation>
        <location evidence="1">Cell inner membrane</location>
        <topology evidence="1">Multi-pass membrane protein</topology>
    </subcellularLocation>
    <subcellularLocation>
        <location evidence="13">Membrane</location>
        <topology evidence="13">Multi-pass membrane protein</topology>
    </subcellularLocation>
</comment>
<dbReference type="PANTHER" id="PTHR47685:SF1">
    <property type="entry name" value="MAGNESIUM TRANSPORT PROTEIN CORA"/>
    <property type="match status" value="1"/>
</dbReference>
<dbReference type="Gene3D" id="1.20.58.340">
    <property type="entry name" value="Magnesium transport protein CorA, transmembrane region"/>
    <property type="match status" value="1"/>
</dbReference>
<dbReference type="InterPro" id="IPR004488">
    <property type="entry name" value="Mg/Co-transport_prot_CorA"/>
</dbReference>
<dbReference type="CDD" id="cd12835">
    <property type="entry name" value="EcCorA-like_1"/>
    <property type="match status" value="1"/>
</dbReference>
<keyword evidence="6" id="KW-0997">Cell inner membrane</keyword>
<dbReference type="PANTHER" id="PTHR47685">
    <property type="entry name" value="MAGNESIUM TRANSPORT PROTEIN CORA"/>
    <property type="match status" value="1"/>
</dbReference>
<keyword evidence="15" id="KW-1185">Reference proteome</keyword>
<feature type="transmembrane region" description="Helical" evidence="13">
    <location>
        <begin position="254"/>
        <end position="277"/>
    </location>
</feature>
<keyword evidence="4 13" id="KW-0813">Transport</keyword>
<evidence type="ECO:0000256" key="2">
    <source>
        <dbReference type="ARBA" id="ARBA00009765"/>
    </source>
</evidence>
<keyword evidence="5 13" id="KW-1003">Cell membrane</keyword>
<sequence length="315" mass="36969">MITAYMLHNQVLEVVPLTTNDVLPPNTIWLDAYKPDDDEREWLSGLFLEDVPEEEELDEIEASARFYWDTDGLHILSLFPQRIGGETRGVNMSFTLRNNLLISFREEDIGVVRLLRHYLRHDRVEITDAMDVLLELQDLKVEYLSDLIEDGYTTLEETSEQVLNDDEIYDMLKELMEQEETNSQIRLALHDTRRALRFVRRTVRQQLTNKQKKAIDEVLHDIESLLPHTQFLFDKINFQLEAAMGFTNLQQNKVIKIFSVAAVVFLPPTWIASIYGMNFERMPELSWAFGYPFSIGLMLISAFATYYFFKRRGWL</sequence>
<gene>
    <name evidence="13 14" type="primary">corA</name>
    <name evidence="14" type="ORF">GCM10023095_09720</name>
</gene>
<dbReference type="RefSeq" id="WP_345010641.1">
    <property type="nucleotide sequence ID" value="NZ_BAABFC010000007.1"/>
</dbReference>
<dbReference type="InterPro" id="IPR050829">
    <property type="entry name" value="CorA_MIT"/>
</dbReference>
<evidence type="ECO:0000256" key="10">
    <source>
        <dbReference type="ARBA" id="ARBA00023065"/>
    </source>
</evidence>
<dbReference type="SUPFAM" id="SSF143865">
    <property type="entry name" value="CorA soluble domain-like"/>
    <property type="match status" value="1"/>
</dbReference>
<reference evidence="15" key="1">
    <citation type="journal article" date="2019" name="Int. J. Syst. Evol. Microbiol.">
        <title>The Global Catalogue of Microorganisms (GCM) 10K type strain sequencing project: providing services to taxonomists for standard genome sequencing and annotation.</title>
        <authorList>
            <consortium name="The Broad Institute Genomics Platform"/>
            <consortium name="The Broad Institute Genome Sequencing Center for Infectious Disease"/>
            <person name="Wu L."/>
            <person name="Ma J."/>
        </authorList>
    </citation>
    <scope>NUCLEOTIDE SEQUENCE [LARGE SCALE GENOMIC DNA]</scope>
    <source>
        <strain evidence="15">JCM 32226</strain>
    </source>
</reference>
<comment type="function">
    <text evidence="13">Mediates influx of magnesium ions.</text>
</comment>
<organism evidence="14 15">
    <name type="scientific">Pseudaeromonas paramecii</name>
    <dbReference type="NCBI Taxonomy" id="2138166"/>
    <lineage>
        <taxon>Bacteria</taxon>
        <taxon>Pseudomonadati</taxon>
        <taxon>Pseudomonadota</taxon>
        <taxon>Gammaproteobacteria</taxon>
        <taxon>Aeromonadales</taxon>
        <taxon>Aeromonadaceae</taxon>
        <taxon>Pseudaeromonas</taxon>
    </lineage>
</organism>
<dbReference type="InterPro" id="IPR002523">
    <property type="entry name" value="MgTranspt_CorA/ZnTranspt_ZntB"/>
</dbReference>
<evidence type="ECO:0000256" key="13">
    <source>
        <dbReference type="RuleBase" id="RU362010"/>
    </source>
</evidence>
<dbReference type="SUPFAM" id="SSF144083">
    <property type="entry name" value="Magnesium transport protein CorA, transmembrane region"/>
    <property type="match status" value="1"/>
</dbReference>
<comment type="caution">
    <text evidence="14">The sequence shown here is derived from an EMBL/GenBank/DDBJ whole genome shotgun (WGS) entry which is preliminary data.</text>
</comment>
<evidence type="ECO:0000256" key="7">
    <source>
        <dbReference type="ARBA" id="ARBA00022692"/>
    </source>
</evidence>
<evidence type="ECO:0000313" key="15">
    <source>
        <dbReference type="Proteomes" id="UP001501321"/>
    </source>
</evidence>
<evidence type="ECO:0000256" key="9">
    <source>
        <dbReference type="ARBA" id="ARBA00022989"/>
    </source>
</evidence>
<dbReference type="Proteomes" id="UP001501321">
    <property type="component" value="Unassembled WGS sequence"/>
</dbReference>
<name>A0ABP8Q0Z9_9GAMM</name>
<keyword evidence="9 13" id="KW-1133">Transmembrane helix</keyword>
<comment type="similarity">
    <text evidence="2 13">Belongs to the CorA metal ion transporter (MIT) (TC 1.A.35) family.</text>
</comment>
<evidence type="ECO:0000313" key="14">
    <source>
        <dbReference type="EMBL" id="GAA4495819.1"/>
    </source>
</evidence>
<keyword evidence="10 13" id="KW-0406">Ion transport</keyword>
<evidence type="ECO:0000256" key="5">
    <source>
        <dbReference type="ARBA" id="ARBA00022475"/>
    </source>
</evidence>
<keyword evidence="7 13" id="KW-0812">Transmembrane</keyword>
<keyword evidence="8 13" id="KW-0460">Magnesium</keyword>